<gene>
    <name evidence="10" type="ORF">BTO20_33920</name>
</gene>
<feature type="transmembrane region" description="Helical" evidence="9">
    <location>
        <begin position="355"/>
        <end position="373"/>
    </location>
</feature>
<comment type="similarity">
    <text evidence="3">Belongs to the amino acid-polyamine-organocation (APC) superfamily.</text>
</comment>
<organism evidence="10 11">
    <name type="scientific">Mycobacterium dioxanotrophicus</name>
    <dbReference type="NCBI Taxonomy" id="482462"/>
    <lineage>
        <taxon>Bacteria</taxon>
        <taxon>Bacillati</taxon>
        <taxon>Actinomycetota</taxon>
        <taxon>Actinomycetes</taxon>
        <taxon>Mycobacteriales</taxon>
        <taxon>Mycobacteriaceae</taxon>
        <taxon>Mycobacterium</taxon>
    </lineage>
</organism>
<dbReference type="Pfam" id="PF13520">
    <property type="entry name" value="AA_permease_2"/>
    <property type="match status" value="1"/>
</dbReference>
<feature type="transmembrane region" description="Helical" evidence="9">
    <location>
        <begin position="104"/>
        <end position="125"/>
    </location>
</feature>
<evidence type="ECO:0000256" key="2">
    <source>
        <dbReference type="ARBA" id="ARBA00004651"/>
    </source>
</evidence>
<keyword evidence="5 9" id="KW-0812">Transmembrane</keyword>
<evidence type="ECO:0000256" key="3">
    <source>
        <dbReference type="ARBA" id="ARBA00009523"/>
    </source>
</evidence>
<feature type="transmembrane region" description="Helical" evidence="9">
    <location>
        <begin position="420"/>
        <end position="438"/>
    </location>
</feature>
<evidence type="ECO:0000313" key="10">
    <source>
        <dbReference type="EMBL" id="ART72893.1"/>
    </source>
</evidence>
<feature type="compositionally biased region" description="Low complexity" evidence="8">
    <location>
        <begin position="480"/>
        <end position="489"/>
    </location>
</feature>
<dbReference type="OrthoDB" id="9762947at2"/>
<protein>
    <recommendedName>
        <fullName evidence="12">Amino acid permease</fullName>
    </recommendedName>
</protein>
<dbReference type="GO" id="GO:0005886">
    <property type="term" value="C:plasma membrane"/>
    <property type="evidence" value="ECO:0007669"/>
    <property type="project" value="UniProtKB-SubCell"/>
</dbReference>
<keyword evidence="4" id="KW-1003">Cell membrane</keyword>
<feature type="transmembrane region" description="Helical" evidence="9">
    <location>
        <begin position="137"/>
        <end position="164"/>
    </location>
</feature>
<dbReference type="EMBL" id="CP020809">
    <property type="protein sequence ID" value="ART72893.1"/>
    <property type="molecule type" value="Genomic_DNA"/>
</dbReference>
<keyword evidence="7 9" id="KW-0472">Membrane</keyword>
<evidence type="ECO:0000256" key="6">
    <source>
        <dbReference type="ARBA" id="ARBA00022989"/>
    </source>
</evidence>
<dbReference type="PANTHER" id="PTHR42770">
    <property type="entry name" value="AMINO ACID TRANSPORTER-RELATED"/>
    <property type="match status" value="1"/>
</dbReference>
<proteinExistence type="inferred from homology"/>
<dbReference type="AlphaFoldDB" id="A0A1Y0CCA6"/>
<dbReference type="Proteomes" id="UP000195331">
    <property type="component" value="Chromosome"/>
</dbReference>
<feature type="transmembrane region" description="Helical" evidence="9">
    <location>
        <begin position="176"/>
        <end position="197"/>
    </location>
</feature>
<feature type="transmembrane region" description="Helical" evidence="9">
    <location>
        <begin position="315"/>
        <end position="335"/>
    </location>
</feature>
<feature type="transmembrane region" description="Helical" evidence="9">
    <location>
        <begin position="42"/>
        <end position="66"/>
    </location>
</feature>
<dbReference type="InterPro" id="IPR002293">
    <property type="entry name" value="AA/rel_permease1"/>
</dbReference>
<dbReference type="InterPro" id="IPR050367">
    <property type="entry name" value="APC_superfamily"/>
</dbReference>
<evidence type="ECO:0000256" key="7">
    <source>
        <dbReference type="ARBA" id="ARBA00023136"/>
    </source>
</evidence>
<dbReference type="PIRSF" id="PIRSF006060">
    <property type="entry name" value="AA_transporter"/>
    <property type="match status" value="1"/>
</dbReference>
<reference evidence="10 11" key="1">
    <citation type="submission" date="2017-04" db="EMBL/GenBank/DDBJ databases">
        <title>Whole Genome Sequence of 1,4-Dioxane Degrading Bacterium Mycobacterium dioxanotrophicus PH-06.</title>
        <authorList>
            <person name="He Y."/>
        </authorList>
    </citation>
    <scope>NUCLEOTIDE SEQUENCE [LARGE SCALE GENOMIC DNA]</scope>
    <source>
        <strain evidence="10 11">PH-06</strain>
    </source>
</reference>
<feature type="transmembrane region" description="Helical" evidence="9">
    <location>
        <begin position="18"/>
        <end position="35"/>
    </location>
</feature>
<feature type="transmembrane region" description="Helical" evidence="9">
    <location>
        <begin position="209"/>
        <end position="229"/>
    </location>
</feature>
<feature type="transmembrane region" description="Helical" evidence="9">
    <location>
        <begin position="263"/>
        <end position="282"/>
    </location>
</feature>
<feature type="region of interest" description="Disordered" evidence="8">
    <location>
        <begin position="477"/>
        <end position="499"/>
    </location>
</feature>
<feature type="transmembrane region" description="Helical" evidence="9">
    <location>
        <begin position="450"/>
        <end position="469"/>
    </location>
</feature>
<comment type="function">
    <text evidence="1">Probable amino-acid or metabolite transport protein.</text>
</comment>
<evidence type="ECO:0000256" key="8">
    <source>
        <dbReference type="SAM" id="MobiDB-lite"/>
    </source>
</evidence>
<dbReference type="Gene3D" id="1.20.1740.10">
    <property type="entry name" value="Amino acid/polyamine transporter I"/>
    <property type="match status" value="1"/>
</dbReference>
<name>A0A1Y0CCA6_9MYCO</name>
<comment type="subcellular location">
    <subcellularLocation>
        <location evidence="2">Cell membrane</location>
        <topology evidence="2">Multi-pass membrane protein</topology>
    </subcellularLocation>
</comment>
<keyword evidence="6 9" id="KW-1133">Transmembrane helix</keyword>
<keyword evidence="11" id="KW-1185">Reference proteome</keyword>
<evidence type="ECO:0000256" key="9">
    <source>
        <dbReference type="SAM" id="Phobius"/>
    </source>
</evidence>
<dbReference type="GO" id="GO:0022857">
    <property type="term" value="F:transmembrane transporter activity"/>
    <property type="evidence" value="ECO:0007669"/>
    <property type="project" value="InterPro"/>
</dbReference>
<evidence type="ECO:0000256" key="4">
    <source>
        <dbReference type="ARBA" id="ARBA00022475"/>
    </source>
</evidence>
<accession>A0A1Y0CCA6</accession>
<dbReference type="RefSeq" id="WP_087080603.1">
    <property type="nucleotide sequence ID" value="NZ_CP020809.1"/>
</dbReference>
<dbReference type="PANTHER" id="PTHR42770:SF7">
    <property type="entry name" value="MEMBRANE PROTEIN"/>
    <property type="match status" value="1"/>
</dbReference>
<dbReference type="KEGG" id="mdx:BTO20_33920"/>
<evidence type="ECO:0000313" key="11">
    <source>
        <dbReference type="Proteomes" id="UP000195331"/>
    </source>
</evidence>
<evidence type="ECO:0000256" key="1">
    <source>
        <dbReference type="ARBA" id="ARBA00002249"/>
    </source>
</evidence>
<evidence type="ECO:0000256" key="5">
    <source>
        <dbReference type="ARBA" id="ARBA00022692"/>
    </source>
</evidence>
<evidence type="ECO:0008006" key="12">
    <source>
        <dbReference type="Google" id="ProtNLM"/>
    </source>
</evidence>
<sequence>MTSNPVGQERKLHKGTNWWGAFVIGLAGPILVTGIDPPAVQALGAAAIPLLAVTTAIGVLLCLFAAELAAVMPHRTGGLPSYTTESFELVHPATATHLGGLSAWAYWLGWFPVAPINMILASAYITQLFSIPQGPSFLPFGGLGSPITLSVLIISVVAIAIMYVPAYFGIKLGAEFATILGIVSMAPLTILILLPLFHPSSIHLSNLAGFHFAPGVLGSPTLILAWMFVMTWSVLAMEAAACYLGECRNPARDAKIAMTMEGVYGFFIFVFMAVALVAVLGVAKDADPLTIFTSLITAVTGSSGGWVQWALGLPLIVALLLSVLNAIMGCARSLYQASEDGMLPRWFGHLNTHGVPARAMAFNVVCSFLVLLFGSPLRIYIFSNMGYLFSAGLVFFAYFAHRQTRPTIHRPVRLPGFMRWLSLAIGLFVLVLWLFGGWNSPAIVIGTPSHTLFFVGVLILAAYIPLHMWRRITDRRRPHTTPTPITTHTPEPEPEPEPV</sequence>
<feature type="transmembrane region" description="Helical" evidence="9">
    <location>
        <begin position="379"/>
        <end position="399"/>
    </location>
</feature>